<comment type="caution">
    <text evidence="1">The sequence shown here is derived from an EMBL/GenBank/DDBJ whole genome shotgun (WGS) entry which is preliminary data.</text>
</comment>
<name>A0A512M829_9BACT</name>
<dbReference type="AlphaFoldDB" id="A0A512M829"/>
<evidence type="ECO:0000313" key="2">
    <source>
        <dbReference type="Proteomes" id="UP000321577"/>
    </source>
</evidence>
<dbReference type="Proteomes" id="UP000321577">
    <property type="component" value="Unassembled WGS sequence"/>
</dbReference>
<gene>
    <name evidence="1" type="ORF">BGE01nite_21660</name>
</gene>
<sequence length="66" mass="7188">MRAPDDQQAVFSIQQERAGCGDRRDEVPVAAGRAHKLAFTARGETCGAAVRAVSKRVIHRRILACL</sequence>
<reference evidence="1 2" key="1">
    <citation type="submission" date="2019-07" db="EMBL/GenBank/DDBJ databases">
        <title>Whole genome shotgun sequence of Brevifollis gellanilyticus NBRC 108608.</title>
        <authorList>
            <person name="Hosoyama A."/>
            <person name="Uohara A."/>
            <person name="Ohji S."/>
            <person name="Ichikawa N."/>
        </authorList>
    </citation>
    <scope>NUCLEOTIDE SEQUENCE [LARGE SCALE GENOMIC DNA]</scope>
    <source>
        <strain evidence="1 2">NBRC 108608</strain>
    </source>
</reference>
<keyword evidence="2" id="KW-1185">Reference proteome</keyword>
<organism evidence="1 2">
    <name type="scientific">Brevifollis gellanilyticus</name>
    <dbReference type="NCBI Taxonomy" id="748831"/>
    <lineage>
        <taxon>Bacteria</taxon>
        <taxon>Pseudomonadati</taxon>
        <taxon>Verrucomicrobiota</taxon>
        <taxon>Verrucomicrobiia</taxon>
        <taxon>Verrucomicrobiales</taxon>
        <taxon>Verrucomicrobiaceae</taxon>
    </lineage>
</organism>
<dbReference type="EMBL" id="BKAG01000012">
    <property type="protein sequence ID" value="GEP42875.1"/>
    <property type="molecule type" value="Genomic_DNA"/>
</dbReference>
<accession>A0A512M829</accession>
<proteinExistence type="predicted"/>
<protein>
    <submittedName>
        <fullName evidence="1">Uncharacterized protein</fullName>
    </submittedName>
</protein>
<evidence type="ECO:0000313" key="1">
    <source>
        <dbReference type="EMBL" id="GEP42875.1"/>
    </source>
</evidence>